<reference evidence="2 3" key="1">
    <citation type="submission" date="2019-09" db="EMBL/GenBank/DDBJ databases">
        <authorList>
            <person name="Chandra G."/>
            <person name="Truman W A."/>
        </authorList>
    </citation>
    <scope>NUCLEOTIDE SEQUENCE [LARGE SCALE GENOMIC DNA]</scope>
    <source>
        <strain evidence="2">PS710</strain>
    </source>
</reference>
<dbReference type="Gene3D" id="3.30.1540.10">
    <property type="entry name" value="formyl-coa transferase, domain 3"/>
    <property type="match status" value="2"/>
</dbReference>
<dbReference type="InterPro" id="IPR003673">
    <property type="entry name" value="CoA-Trfase_fam_III"/>
</dbReference>
<dbReference type="RefSeq" id="WP_191627526.1">
    <property type="nucleotide sequence ID" value="NZ_CABVHW010000006.1"/>
</dbReference>
<dbReference type="Gene3D" id="3.40.50.10540">
    <property type="entry name" value="Crotonobetainyl-coa:carnitine coa-transferase, domain 1"/>
    <property type="match status" value="2"/>
</dbReference>
<dbReference type="SUPFAM" id="SSF89796">
    <property type="entry name" value="CoA-transferase family III (CaiB/BaiF)"/>
    <property type="match status" value="2"/>
</dbReference>
<sequence>MQDVQLLDGVKVVDLSVGMAPALVAKFLADSGATVTRVPPAGSDPFVGYYPAYEVWRRGAVLDEVAADSPSALEALLAEADICLIGGEDHPEIQRRRDGAQIAARHSRLVVLDITDGPQGTDFAGRPSTDLLAQARSGLVWEQDPARPILNAFEPGNYGAAMQGLAGLLAALYEREASGKGQLVTTSLFEGSLAWIGTYWARLEKPTPAADYVIPRGVWPLVLRARDGVYVHLVIGAPGSKYAMYKALEIDDPGVKPTDVSMPQPGAGAKNFFGDFDLLAEHAAKKDSKDLLEAIWALGLPAEPVLPPGECWSNPQIERNGVIVTEADGIRRVGLPFLHQTVPAGAPDKLEVKDKPLGGVRVVDCGAFVAGPLAAAILADLGADVIKVEAKAGDPNRAIFKSFTMANRGKRGLAIDLKVPDGNAVVQALCEHADIVMSNFRPGVAERLGIGAQDLRKKNPKLVVLESPAYGSQGPMASRAGFDMVMQAWCGHESKAGGRDNPPRWNRTNLADIAAGMLGAIGLLTALVHRARTGNAVSLESPLVNAGIFTLSELLQLPDGSFAGLNSLTSSLAGYHPAESLYRARDGWVAVVARGEKAALGLRRVLQLNDALSANVATWDEQAEAVIAAAIALRTAAELAEVFEPEGIWVEFCHQDREQVILNDAKLIERGMVRAVQHPQFGVINELGTMFQLSRSKIGNSRSAPLLGGSTHELLRELGYDEAKIADLKARGVSLEA</sequence>
<dbReference type="InterPro" id="IPR044855">
    <property type="entry name" value="CoA-Trfase_III_dom3_sf"/>
</dbReference>
<dbReference type="PANTHER" id="PTHR48228">
    <property type="entry name" value="SUCCINYL-COA--D-CITRAMALATE COA-TRANSFERASE"/>
    <property type="match status" value="1"/>
</dbReference>
<keyword evidence="1 2" id="KW-0808">Transferase</keyword>
<name>A0A5E7BZE4_PSEFL</name>
<dbReference type="InterPro" id="IPR023606">
    <property type="entry name" value="CoA-Trfase_III_dom_1_sf"/>
</dbReference>
<evidence type="ECO:0000313" key="2">
    <source>
        <dbReference type="EMBL" id="VVN97536.1"/>
    </source>
</evidence>
<dbReference type="EMBL" id="CABVHW010000006">
    <property type="protein sequence ID" value="VVN97536.1"/>
    <property type="molecule type" value="Genomic_DNA"/>
</dbReference>
<protein>
    <submittedName>
        <fullName evidence="2">Formyl-CoA:oxalate CoA-transferase</fullName>
        <ecNumber evidence="2">2.8.3.16</ecNumber>
    </submittedName>
</protein>
<evidence type="ECO:0000313" key="3">
    <source>
        <dbReference type="Proteomes" id="UP000381093"/>
    </source>
</evidence>
<accession>A0A5E7BZE4</accession>
<dbReference type="PANTHER" id="PTHR48228:SF6">
    <property type="entry name" value="L-CARNITINE COA-TRANSFERASE"/>
    <property type="match status" value="1"/>
</dbReference>
<dbReference type="Proteomes" id="UP000381093">
    <property type="component" value="Unassembled WGS sequence"/>
</dbReference>
<dbReference type="EC" id="2.8.3.16" evidence="2"/>
<gene>
    <name evidence="2" type="primary">frc_2</name>
    <name evidence="2" type="ORF">PS710_02389</name>
</gene>
<dbReference type="AlphaFoldDB" id="A0A5E7BZE4"/>
<organism evidence="2 3">
    <name type="scientific">Pseudomonas fluorescens</name>
    <dbReference type="NCBI Taxonomy" id="294"/>
    <lineage>
        <taxon>Bacteria</taxon>
        <taxon>Pseudomonadati</taxon>
        <taxon>Pseudomonadota</taxon>
        <taxon>Gammaproteobacteria</taxon>
        <taxon>Pseudomonadales</taxon>
        <taxon>Pseudomonadaceae</taxon>
        <taxon>Pseudomonas</taxon>
    </lineage>
</organism>
<dbReference type="GO" id="GO:0033608">
    <property type="term" value="F:formyl-CoA transferase activity"/>
    <property type="evidence" value="ECO:0007669"/>
    <property type="project" value="UniProtKB-EC"/>
</dbReference>
<proteinExistence type="predicted"/>
<evidence type="ECO:0000256" key="1">
    <source>
        <dbReference type="ARBA" id="ARBA00022679"/>
    </source>
</evidence>
<dbReference type="InterPro" id="IPR050509">
    <property type="entry name" value="CoA-transferase_III"/>
</dbReference>
<dbReference type="Pfam" id="PF02515">
    <property type="entry name" value="CoA_transf_3"/>
    <property type="match status" value="2"/>
</dbReference>